<evidence type="ECO:0000313" key="2">
    <source>
        <dbReference type="Proteomes" id="UP000286701"/>
    </source>
</evidence>
<keyword evidence="2" id="KW-1185">Reference proteome</keyword>
<comment type="caution">
    <text evidence="1">The sequence shown here is derived from an EMBL/GenBank/DDBJ whole genome shotgun (WGS) entry which is preliminary data.</text>
</comment>
<dbReference type="RefSeq" id="WP_128534241.1">
    <property type="nucleotide sequence ID" value="NZ_SBIW01000005.1"/>
</dbReference>
<reference evidence="1 2" key="1">
    <citation type="submission" date="2019-01" db="EMBL/GenBank/DDBJ databases">
        <title>Mucilaginibacter antarcticum sp. nov., isolated from antarctic soil.</title>
        <authorList>
            <person name="Yan Y.-Q."/>
            <person name="Du Z.-J."/>
        </authorList>
    </citation>
    <scope>NUCLEOTIDE SEQUENCE [LARGE SCALE GENOMIC DNA]</scope>
    <source>
        <strain evidence="1 2">F01003</strain>
    </source>
</reference>
<protein>
    <submittedName>
        <fullName evidence="1">Uncharacterized protein</fullName>
    </submittedName>
</protein>
<dbReference type="OrthoDB" id="770658at2"/>
<dbReference type="Proteomes" id="UP000286701">
    <property type="component" value="Unassembled WGS sequence"/>
</dbReference>
<dbReference type="AlphaFoldDB" id="A0A444MNL3"/>
<name>A0A444MNL3_9SPHI</name>
<proteinExistence type="predicted"/>
<organism evidence="1 2">
    <name type="scientific">Mucilaginibacter gilvus</name>
    <dbReference type="NCBI Taxonomy" id="2305909"/>
    <lineage>
        <taxon>Bacteria</taxon>
        <taxon>Pseudomonadati</taxon>
        <taxon>Bacteroidota</taxon>
        <taxon>Sphingobacteriia</taxon>
        <taxon>Sphingobacteriales</taxon>
        <taxon>Sphingobacteriaceae</taxon>
        <taxon>Mucilaginibacter</taxon>
    </lineage>
</organism>
<accession>A0A444MNL3</accession>
<sequence>MNNSLCTQYFRVYQNETSITEVPGNASQLSHSDTLIKVGSSLPDNNNWKDYSLRSEAMEMAKAGALAYIDELIGQGESGLGTLLQYRMDHYEDLNINLIYSNIENVKRTEEGLPIVNITSDHLV</sequence>
<gene>
    <name evidence="1" type="ORF">EPL05_12125</name>
</gene>
<dbReference type="EMBL" id="SBIW01000005">
    <property type="protein sequence ID" value="RWY51620.1"/>
    <property type="molecule type" value="Genomic_DNA"/>
</dbReference>
<evidence type="ECO:0000313" key="1">
    <source>
        <dbReference type="EMBL" id="RWY51620.1"/>
    </source>
</evidence>